<comment type="caution">
    <text evidence="1">The sequence shown here is derived from an EMBL/GenBank/DDBJ whole genome shotgun (WGS) entry which is preliminary data.</text>
</comment>
<reference evidence="1 2" key="1">
    <citation type="journal article" date="2021" name="Nat. Plants">
        <title>The Taxus genome provides insights into paclitaxel biosynthesis.</title>
        <authorList>
            <person name="Xiong X."/>
            <person name="Gou J."/>
            <person name="Liao Q."/>
            <person name="Li Y."/>
            <person name="Zhou Q."/>
            <person name="Bi G."/>
            <person name="Li C."/>
            <person name="Du R."/>
            <person name="Wang X."/>
            <person name="Sun T."/>
            <person name="Guo L."/>
            <person name="Liang H."/>
            <person name="Lu P."/>
            <person name="Wu Y."/>
            <person name="Zhang Z."/>
            <person name="Ro D.K."/>
            <person name="Shang Y."/>
            <person name="Huang S."/>
            <person name="Yan J."/>
        </authorList>
    </citation>
    <scope>NUCLEOTIDE SEQUENCE [LARGE SCALE GENOMIC DNA]</scope>
    <source>
        <strain evidence="1">Ta-2019</strain>
    </source>
</reference>
<feature type="non-terminal residue" evidence="1">
    <location>
        <position position="1"/>
    </location>
</feature>
<dbReference type="AlphaFoldDB" id="A0AA38G6Y6"/>
<evidence type="ECO:0000313" key="1">
    <source>
        <dbReference type="EMBL" id="KAH9316485.1"/>
    </source>
</evidence>
<protein>
    <submittedName>
        <fullName evidence="1">Uncharacterized protein</fullName>
    </submittedName>
</protein>
<sequence>IAIGGDIYPITSVDLIPIICQPLHWEQYDLLNDLELCAIHVVPLDHLEAIFTSNQCIREAIEELWEAYYEVHRIQADLASFKYNYEAGLDIPKDICTTFESDIESNINLPDP</sequence>
<gene>
    <name evidence="1" type="ORF">KI387_025112</name>
</gene>
<accession>A0AA38G6Y6</accession>
<name>A0AA38G6Y6_TAXCH</name>
<dbReference type="Proteomes" id="UP000824469">
    <property type="component" value="Unassembled WGS sequence"/>
</dbReference>
<feature type="non-terminal residue" evidence="1">
    <location>
        <position position="112"/>
    </location>
</feature>
<keyword evidence="2" id="KW-1185">Reference proteome</keyword>
<proteinExistence type="predicted"/>
<dbReference type="EMBL" id="JAHRHJ020000005">
    <property type="protein sequence ID" value="KAH9316485.1"/>
    <property type="molecule type" value="Genomic_DNA"/>
</dbReference>
<evidence type="ECO:0000313" key="2">
    <source>
        <dbReference type="Proteomes" id="UP000824469"/>
    </source>
</evidence>
<organism evidence="1 2">
    <name type="scientific">Taxus chinensis</name>
    <name type="common">Chinese yew</name>
    <name type="synonym">Taxus wallichiana var. chinensis</name>
    <dbReference type="NCBI Taxonomy" id="29808"/>
    <lineage>
        <taxon>Eukaryota</taxon>
        <taxon>Viridiplantae</taxon>
        <taxon>Streptophyta</taxon>
        <taxon>Embryophyta</taxon>
        <taxon>Tracheophyta</taxon>
        <taxon>Spermatophyta</taxon>
        <taxon>Pinopsida</taxon>
        <taxon>Pinidae</taxon>
        <taxon>Conifers II</taxon>
        <taxon>Cupressales</taxon>
        <taxon>Taxaceae</taxon>
        <taxon>Taxus</taxon>
    </lineage>
</organism>